<dbReference type="EMBL" id="ML211641">
    <property type="protein sequence ID" value="TFK81192.1"/>
    <property type="molecule type" value="Genomic_DNA"/>
</dbReference>
<dbReference type="InterPro" id="IPR058525">
    <property type="entry name" value="DUF8212"/>
</dbReference>
<gene>
    <name evidence="3" type="ORF">K466DRAFT_439816</name>
</gene>
<feature type="domain" description="Heterokaryon incompatibility" evidence="1">
    <location>
        <begin position="22"/>
        <end position="126"/>
    </location>
</feature>
<protein>
    <submittedName>
        <fullName evidence="3">HET-domain-containing protein</fullName>
    </submittedName>
</protein>
<evidence type="ECO:0000259" key="1">
    <source>
        <dbReference type="Pfam" id="PF06985"/>
    </source>
</evidence>
<reference evidence="3 4" key="1">
    <citation type="journal article" date="2019" name="Nat. Ecol. Evol.">
        <title>Megaphylogeny resolves global patterns of mushroom evolution.</title>
        <authorList>
            <person name="Varga T."/>
            <person name="Krizsan K."/>
            <person name="Foldi C."/>
            <person name="Dima B."/>
            <person name="Sanchez-Garcia M."/>
            <person name="Sanchez-Ramirez S."/>
            <person name="Szollosi G.J."/>
            <person name="Szarkandi J.G."/>
            <person name="Papp V."/>
            <person name="Albert L."/>
            <person name="Andreopoulos W."/>
            <person name="Angelini C."/>
            <person name="Antonin V."/>
            <person name="Barry K.W."/>
            <person name="Bougher N.L."/>
            <person name="Buchanan P."/>
            <person name="Buyck B."/>
            <person name="Bense V."/>
            <person name="Catcheside P."/>
            <person name="Chovatia M."/>
            <person name="Cooper J."/>
            <person name="Damon W."/>
            <person name="Desjardin D."/>
            <person name="Finy P."/>
            <person name="Geml J."/>
            <person name="Haridas S."/>
            <person name="Hughes K."/>
            <person name="Justo A."/>
            <person name="Karasinski D."/>
            <person name="Kautmanova I."/>
            <person name="Kiss B."/>
            <person name="Kocsube S."/>
            <person name="Kotiranta H."/>
            <person name="LaButti K.M."/>
            <person name="Lechner B.E."/>
            <person name="Liimatainen K."/>
            <person name="Lipzen A."/>
            <person name="Lukacs Z."/>
            <person name="Mihaltcheva S."/>
            <person name="Morgado L.N."/>
            <person name="Niskanen T."/>
            <person name="Noordeloos M.E."/>
            <person name="Ohm R.A."/>
            <person name="Ortiz-Santana B."/>
            <person name="Ovrebo C."/>
            <person name="Racz N."/>
            <person name="Riley R."/>
            <person name="Savchenko A."/>
            <person name="Shiryaev A."/>
            <person name="Soop K."/>
            <person name="Spirin V."/>
            <person name="Szebenyi C."/>
            <person name="Tomsovsky M."/>
            <person name="Tulloss R.E."/>
            <person name="Uehling J."/>
            <person name="Grigoriev I.V."/>
            <person name="Vagvolgyi C."/>
            <person name="Papp T."/>
            <person name="Martin F.M."/>
            <person name="Miettinen O."/>
            <person name="Hibbett D.S."/>
            <person name="Nagy L.G."/>
        </authorList>
    </citation>
    <scope>NUCLEOTIDE SEQUENCE [LARGE SCALE GENOMIC DNA]</scope>
    <source>
        <strain evidence="3 4">HHB13444</strain>
    </source>
</reference>
<feature type="domain" description="DUF8212" evidence="2">
    <location>
        <begin position="237"/>
        <end position="258"/>
    </location>
</feature>
<dbReference type="Pfam" id="PF06985">
    <property type="entry name" value="HET"/>
    <property type="match status" value="1"/>
</dbReference>
<dbReference type="PANTHER" id="PTHR10622">
    <property type="entry name" value="HET DOMAIN-CONTAINING PROTEIN"/>
    <property type="match status" value="1"/>
</dbReference>
<organism evidence="3 4">
    <name type="scientific">Polyporus arcularius HHB13444</name>
    <dbReference type="NCBI Taxonomy" id="1314778"/>
    <lineage>
        <taxon>Eukaryota</taxon>
        <taxon>Fungi</taxon>
        <taxon>Dikarya</taxon>
        <taxon>Basidiomycota</taxon>
        <taxon>Agaricomycotina</taxon>
        <taxon>Agaricomycetes</taxon>
        <taxon>Polyporales</taxon>
        <taxon>Polyporaceae</taxon>
        <taxon>Polyporus</taxon>
    </lineage>
</organism>
<dbReference type="Proteomes" id="UP000308197">
    <property type="component" value="Unassembled WGS sequence"/>
</dbReference>
<accession>A0A5C3NVW8</accession>
<proteinExistence type="predicted"/>
<evidence type="ECO:0000313" key="3">
    <source>
        <dbReference type="EMBL" id="TFK81192.1"/>
    </source>
</evidence>
<evidence type="ECO:0000313" key="4">
    <source>
        <dbReference type="Proteomes" id="UP000308197"/>
    </source>
</evidence>
<sequence>MRVLDTVTGEFVWFRVPEIRTYAIVSHVWHPDGEQSFQELAEIQRDPPAAPLTIPCDILSDPRVSDKVRNACAVAVSHGYRYLWLDSCCIDKTSSAELSEAINSMYGWYASAEICFVYLADVEHDQEPRSAGSQFRDSKWHTRGWTLQEMIAPAQVLFLSRDWRVFGSKASLEDLIEDITGVERGVLNHTKALNTVSVARRMWWAHQRETTRVEDEAYSLMGIFGIHMSPIYGEGGNAFIRLQQEILRTTPDQSIFVW</sequence>
<dbReference type="Pfam" id="PF26640">
    <property type="entry name" value="DUF8212"/>
    <property type="match status" value="1"/>
</dbReference>
<name>A0A5C3NVW8_9APHY</name>
<dbReference type="InterPro" id="IPR010730">
    <property type="entry name" value="HET"/>
</dbReference>
<evidence type="ECO:0000259" key="2">
    <source>
        <dbReference type="Pfam" id="PF26640"/>
    </source>
</evidence>
<feature type="non-terminal residue" evidence="3">
    <location>
        <position position="258"/>
    </location>
</feature>
<dbReference type="PANTHER" id="PTHR10622:SF10">
    <property type="entry name" value="HET DOMAIN-CONTAINING PROTEIN"/>
    <property type="match status" value="1"/>
</dbReference>
<keyword evidence="4" id="KW-1185">Reference proteome</keyword>
<dbReference type="AlphaFoldDB" id="A0A5C3NVW8"/>
<dbReference type="InParanoid" id="A0A5C3NVW8"/>